<proteinExistence type="predicted"/>
<name>X1GDZ9_9ZZZZ</name>
<protein>
    <submittedName>
        <fullName evidence="1">Uncharacterized protein</fullName>
    </submittedName>
</protein>
<evidence type="ECO:0000313" key="1">
    <source>
        <dbReference type="EMBL" id="GAH31268.1"/>
    </source>
</evidence>
<sequence length="59" mass="6347">ITIALTFLVFLSCSLVTITGAARNLLVVKTPLQVLPSGVYIIHISGFPEPFIPQWHAAA</sequence>
<feature type="non-terminal residue" evidence="1">
    <location>
        <position position="1"/>
    </location>
</feature>
<dbReference type="EMBL" id="BARU01001518">
    <property type="protein sequence ID" value="GAH31268.1"/>
    <property type="molecule type" value="Genomic_DNA"/>
</dbReference>
<organism evidence="1">
    <name type="scientific">marine sediment metagenome</name>
    <dbReference type="NCBI Taxonomy" id="412755"/>
    <lineage>
        <taxon>unclassified sequences</taxon>
        <taxon>metagenomes</taxon>
        <taxon>ecological metagenomes</taxon>
    </lineage>
</organism>
<dbReference type="AlphaFoldDB" id="X1GDZ9"/>
<comment type="caution">
    <text evidence="1">The sequence shown here is derived from an EMBL/GenBank/DDBJ whole genome shotgun (WGS) entry which is preliminary data.</text>
</comment>
<accession>X1GDZ9</accession>
<gene>
    <name evidence="1" type="ORF">S03H2_03956</name>
</gene>
<reference evidence="1" key="1">
    <citation type="journal article" date="2014" name="Front. Microbiol.">
        <title>High frequency of phylogenetically diverse reductive dehalogenase-homologous genes in deep subseafloor sedimentary metagenomes.</title>
        <authorList>
            <person name="Kawai M."/>
            <person name="Futagami T."/>
            <person name="Toyoda A."/>
            <person name="Takaki Y."/>
            <person name="Nishi S."/>
            <person name="Hori S."/>
            <person name="Arai W."/>
            <person name="Tsubouchi T."/>
            <person name="Morono Y."/>
            <person name="Uchiyama I."/>
            <person name="Ito T."/>
            <person name="Fujiyama A."/>
            <person name="Inagaki F."/>
            <person name="Takami H."/>
        </authorList>
    </citation>
    <scope>NUCLEOTIDE SEQUENCE</scope>
    <source>
        <strain evidence="1">Expedition CK06-06</strain>
    </source>
</reference>